<proteinExistence type="predicted"/>
<dbReference type="Proteomes" id="UP001470230">
    <property type="component" value="Unassembled WGS sequence"/>
</dbReference>
<comment type="caution">
    <text evidence="2">The sequence shown here is derived from an EMBL/GenBank/DDBJ whole genome shotgun (WGS) entry which is preliminary data.</text>
</comment>
<gene>
    <name evidence="1" type="ORF">M9Y10_014128</name>
    <name evidence="2" type="ORF">M9Y10_014130</name>
</gene>
<accession>A0ABR2KYQ5</accession>
<protein>
    <recommendedName>
        <fullName evidence="4">Ras-associating domain-containing protein</fullName>
    </recommendedName>
</protein>
<evidence type="ECO:0000313" key="2">
    <source>
        <dbReference type="EMBL" id="KAK8896235.1"/>
    </source>
</evidence>
<keyword evidence="3" id="KW-1185">Reference proteome</keyword>
<reference evidence="2 3" key="1">
    <citation type="submission" date="2024-04" db="EMBL/GenBank/DDBJ databases">
        <title>Tritrichomonas musculus Genome.</title>
        <authorList>
            <person name="Alves-Ferreira E."/>
            <person name="Grigg M."/>
            <person name="Lorenzi H."/>
            <person name="Galac M."/>
        </authorList>
    </citation>
    <scope>NUCLEOTIDE SEQUENCE [LARGE SCALE GENOMIC DNA]</scope>
    <source>
        <strain evidence="2 3">EAF2021</strain>
    </source>
</reference>
<dbReference type="EMBL" id="JAPFFF010000002">
    <property type="protein sequence ID" value="KAK8896235.1"/>
    <property type="molecule type" value="Genomic_DNA"/>
</dbReference>
<organism evidence="2 3">
    <name type="scientific">Tritrichomonas musculus</name>
    <dbReference type="NCBI Taxonomy" id="1915356"/>
    <lineage>
        <taxon>Eukaryota</taxon>
        <taxon>Metamonada</taxon>
        <taxon>Parabasalia</taxon>
        <taxon>Tritrichomonadida</taxon>
        <taxon>Tritrichomonadidae</taxon>
        <taxon>Tritrichomonas</taxon>
    </lineage>
</organism>
<dbReference type="EMBL" id="JAPFFF010000002">
    <property type="protein sequence ID" value="KAK8896233.1"/>
    <property type="molecule type" value="Genomic_DNA"/>
</dbReference>
<evidence type="ECO:0008006" key="4">
    <source>
        <dbReference type="Google" id="ProtNLM"/>
    </source>
</evidence>
<evidence type="ECO:0000313" key="3">
    <source>
        <dbReference type="Proteomes" id="UP001470230"/>
    </source>
</evidence>
<name>A0ABR2KYQ5_9EUKA</name>
<evidence type="ECO:0000313" key="1">
    <source>
        <dbReference type="EMBL" id="KAK8896233.1"/>
    </source>
</evidence>
<sequence>MEQTQPLLSNQQVNSTAGTVSVRFCVHKPEGCCPSICCCNREEFINATQVVVPDTTTVGEFLRIVNEINQPKNEYKFASINGFQLHNNDLIAPTIRSFEKFAAPIVIVPKEACCLLI</sequence>